<dbReference type="Pfam" id="PF02421">
    <property type="entry name" value="FeoB_N"/>
    <property type="match status" value="1"/>
</dbReference>
<feature type="transmembrane region" description="Helical" evidence="1">
    <location>
        <begin position="288"/>
        <end position="311"/>
    </location>
</feature>
<dbReference type="GO" id="GO:0005525">
    <property type="term" value="F:GTP binding"/>
    <property type="evidence" value="ECO:0007669"/>
    <property type="project" value="InterPro"/>
</dbReference>
<feature type="transmembrane region" description="Helical" evidence="1">
    <location>
        <begin position="247"/>
        <end position="268"/>
    </location>
</feature>
<keyword evidence="1" id="KW-0472">Membrane</keyword>
<accession>A0A645C0J4</accession>
<dbReference type="GO" id="GO:0005886">
    <property type="term" value="C:plasma membrane"/>
    <property type="evidence" value="ECO:0007669"/>
    <property type="project" value="TreeGrafter"/>
</dbReference>
<feature type="domain" description="FeoB-type G" evidence="2">
    <location>
        <begin position="1"/>
        <end position="62"/>
    </location>
</feature>
<dbReference type="Pfam" id="PF07664">
    <property type="entry name" value="FeoB_C"/>
    <property type="match status" value="1"/>
</dbReference>
<dbReference type="InterPro" id="IPR050860">
    <property type="entry name" value="FeoB_GTPase"/>
</dbReference>
<keyword evidence="1" id="KW-1133">Transmembrane helix</keyword>
<dbReference type="GO" id="GO:0015093">
    <property type="term" value="F:ferrous iron transmembrane transporter activity"/>
    <property type="evidence" value="ECO:0007669"/>
    <property type="project" value="InterPro"/>
</dbReference>
<feature type="transmembrane region" description="Helical" evidence="1">
    <location>
        <begin position="176"/>
        <end position="194"/>
    </location>
</feature>
<dbReference type="AlphaFoldDB" id="A0A645C0J4"/>
<evidence type="ECO:0000256" key="1">
    <source>
        <dbReference type="SAM" id="Phobius"/>
    </source>
</evidence>
<dbReference type="InterPro" id="IPR027417">
    <property type="entry name" value="P-loop_NTPase"/>
</dbReference>
<dbReference type="InterPro" id="IPR011642">
    <property type="entry name" value="Gate_dom"/>
</dbReference>
<feature type="transmembrane region" description="Helical" evidence="1">
    <location>
        <begin position="406"/>
        <end position="424"/>
    </location>
</feature>
<evidence type="ECO:0000313" key="3">
    <source>
        <dbReference type="EMBL" id="MPM67494.1"/>
    </source>
</evidence>
<feature type="transmembrane region" description="Helical" evidence="1">
    <location>
        <begin position="483"/>
        <end position="503"/>
    </location>
</feature>
<dbReference type="PANTHER" id="PTHR43185">
    <property type="entry name" value="FERROUS IRON TRANSPORT PROTEIN B"/>
    <property type="match status" value="1"/>
</dbReference>
<protein>
    <recommendedName>
        <fullName evidence="2">FeoB-type G domain-containing protein</fullName>
    </recommendedName>
</protein>
<feature type="transmembrane region" description="Helical" evidence="1">
    <location>
        <begin position="323"/>
        <end position="346"/>
    </location>
</feature>
<dbReference type="PANTHER" id="PTHR43185:SF1">
    <property type="entry name" value="FE(2+) TRANSPORTER FEOB"/>
    <property type="match status" value="1"/>
</dbReference>
<keyword evidence="1" id="KW-0812">Transmembrane</keyword>
<dbReference type="EMBL" id="VSSQ01021726">
    <property type="protein sequence ID" value="MPM67494.1"/>
    <property type="molecule type" value="Genomic_DNA"/>
</dbReference>
<organism evidence="3">
    <name type="scientific">bioreactor metagenome</name>
    <dbReference type="NCBI Taxonomy" id="1076179"/>
    <lineage>
        <taxon>unclassified sequences</taxon>
        <taxon>metagenomes</taxon>
        <taxon>ecological metagenomes</taxon>
    </lineage>
</organism>
<dbReference type="InterPro" id="IPR030389">
    <property type="entry name" value="G_FEOB_dom"/>
</dbReference>
<comment type="caution">
    <text evidence="3">The sequence shown here is derived from an EMBL/GenBank/DDBJ whole genome shotgun (WGS) entry which is preliminary data.</text>
</comment>
<feature type="transmembrane region" description="Helical" evidence="1">
    <location>
        <begin position="352"/>
        <end position="371"/>
    </location>
</feature>
<gene>
    <name evidence="3" type="ORF">SDC9_114417</name>
</gene>
<evidence type="ECO:0000259" key="2">
    <source>
        <dbReference type="PROSITE" id="PS51711"/>
    </source>
</evidence>
<proteinExistence type="predicted"/>
<dbReference type="Pfam" id="PF07670">
    <property type="entry name" value="Gate"/>
    <property type="match status" value="2"/>
</dbReference>
<dbReference type="PROSITE" id="PS51711">
    <property type="entry name" value="G_FEOB"/>
    <property type="match status" value="1"/>
</dbReference>
<dbReference type="Gene3D" id="3.40.50.300">
    <property type="entry name" value="P-loop containing nucleotide triphosphate hydrolases"/>
    <property type="match status" value="1"/>
</dbReference>
<sequence length="543" mass="60102">MLDAGLPVILNLNMIDESQKLGIRINSKRLSDILGIPVNTSSAVRKYGLDTLKKEITRYQQKGNVKLTFPDNIEQAIAGISQLIKGSYGMSTRMVAILMLQGDETILNSVRGEPKLPKIVTVIKKLADNYEHNLDYVLTIERQHMADKILDLVINCTKTGKNSGAERISRLTREPLTGIPILLLVLYLGLYMFVGKFGAGYLVDFIDETIFTKLISPIARSFVYQNISIEWLRSLIIGDYGIFSMGFRYAIVIILPIVGTFFLMFAVLEDCGYLPRLALLVDRLFKKFGLNGRAVIPLTLGLGCGTMAVMVTRTLESRRERIIATFLLSLTIPCSAQLGLVLAILSGNSMSVAIWAACLGMVFALSGWLTAKIMPGERSAFYMEIPPMRMPIWSNIITKAYTRMTWYFLEILPVFIITSIILWIGDRSGILADLIALTEPAMLMLGLPREAAQSFLLGFFRRDYGAAGLYDMCTAGLLDDGQLLVAAVTLTLFVPCVAQLVVMIKERGMFAAFTMVFLIVAISFTVGMAINGFITAFGRTLGY</sequence>
<dbReference type="InterPro" id="IPR011640">
    <property type="entry name" value="Fe2_transport_prot_B_C"/>
</dbReference>
<feature type="transmembrane region" description="Helical" evidence="1">
    <location>
        <begin position="510"/>
        <end position="534"/>
    </location>
</feature>
<dbReference type="Gene3D" id="1.10.287.1770">
    <property type="match status" value="1"/>
</dbReference>
<dbReference type="Pfam" id="PF17910">
    <property type="entry name" value="FeoB_Cyto"/>
    <property type="match status" value="1"/>
</dbReference>
<dbReference type="InterPro" id="IPR041069">
    <property type="entry name" value="FeoB_Cyto"/>
</dbReference>
<reference evidence="3" key="1">
    <citation type="submission" date="2019-08" db="EMBL/GenBank/DDBJ databases">
        <authorList>
            <person name="Kucharzyk K."/>
            <person name="Murdoch R.W."/>
            <person name="Higgins S."/>
            <person name="Loffler F."/>
        </authorList>
    </citation>
    <scope>NUCLEOTIDE SEQUENCE</scope>
</reference>
<name>A0A645C0J4_9ZZZZ</name>